<protein>
    <submittedName>
        <fullName evidence="1">Uncharacterized protein</fullName>
    </submittedName>
</protein>
<dbReference type="HOGENOM" id="CLU_3153476_0_0_9"/>
<organism evidence="1 2">
    <name type="scientific">Halobacillus halophilus (strain ATCC 35676 / DSM 2266 / JCM 20832 / KCTC 3685 / LMG 17431 / NBRC 102448 / NCIMB 2269)</name>
    <name type="common">Sporosarcina halophila</name>
    <dbReference type="NCBI Taxonomy" id="866895"/>
    <lineage>
        <taxon>Bacteria</taxon>
        <taxon>Bacillati</taxon>
        <taxon>Bacillota</taxon>
        <taxon>Bacilli</taxon>
        <taxon>Bacillales</taxon>
        <taxon>Bacillaceae</taxon>
        <taxon>Halobacillus</taxon>
    </lineage>
</organism>
<dbReference type="Proteomes" id="UP000007397">
    <property type="component" value="Chromosome"/>
</dbReference>
<evidence type="ECO:0000313" key="1">
    <source>
        <dbReference type="EMBL" id="CCG43672.1"/>
    </source>
</evidence>
<dbReference type="AlphaFoldDB" id="I0JHQ4"/>
<evidence type="ECO:0000313" key="2">
    <source>
        <dbReference type="Proteomes" id="UP000007397"/>
    </source>
</evidence>
<gene>
    <name evidence="1" type="ordered locus">HBHAL_1296</name>
</gene>
<keyword evidence="2" id="KW-1185">Reference proteome</keyword>
<sequence>MVICFSFIPIPIILIITEFSEMDGFEFEIENERTRYFLWIIVIASVEQ</sequence>
<name>I0JHQ4_HALH3</name>
<proteinExistence type="predicted"/>
<dbReference type="KEGG" id="hhd:HBHAL_1296"/>
<accession>I0JHQ4</accession>
<dbReference type="STRING" id="866895.HBHAL_1296"/>
<dbReference type="EMBL" id="HE717023">
    <property type="protein sequence ID" value="CCG43672.1"/>
    <property type="molecule type" value="Genomic_DNA"/>
</dbReference>
<reference evidence="1 2" key="1">
    <citation type="journal article" date="2013" name="Environ. Microbiol.">
        <title>Chloride and organic osmolytes: a hybrid strategy to cope with elevated salinities by the moderately halophilic, chloride-dependent bacterium Halobacillus halophilus.</title>
        <authorList>
            <person name="Saum S.H."/>
            <person name="Pfeiffer F."/>
            <person name="Palm P."/>
            <person name="Rampp M."/>
            <person name="Schuster S.C."/>
            <person name="Muller V."/>
            <person name="Oesterhelt D."/>
        </authorList>
    </citation>
    <scope>NUCLEOTIDE SEQUENCE [LARGE SCALE GENOMIC DNA]</scope>
    <source>
        <strain evidence="2">ATCC 35676 / DSM 2266 / JCM 20832 / KCTC 3685 / LMG 17431 / NBRC 102448 / NCIMB 2269</strain>
    </source>
</reference>